<dbReference type="InterPro" id="IPR036378">
    <property type="entry name" value="FAS1_dom_sf"/>
</dbReference>
<evidence type="ECO:0000256" key="1">
    <source>
        <dbReference type="SAM" id="SignalP"/>
    </source>
</evidence>
<reference evidence="3" key="1">
    <citation type="submission" date="2011-09" db="EMBL/GenBank/DDBJ databases">
        <title>The permanent draft genome of Mucilaginibacter paludis DSM 18603.</title>
        <authorList>
            <consortium name="US DOE Joint Genome Institute (JGI-PGF)"/>
            <person name="Lucas S."/>
            <person name="Han J."/>
            <person name="Lapidus A."/>
            <person name="Bruce D."/>
            <person name="Goodwin L."/>
            <person name="Pitluck S."/>
            <person name="Peters L."/>
            <person name="Kyrpides N."/>
            <person name="Mavromatis K."/>
            <person name="Ivanova N."/>
            <person name="Mikhailova N."/>
            <person name="Held B."/>
            <person name="Detter J.C."/>
            <person name="Tapia R."/>
            <person name="Han C."/>
            <person name="Land M."/>
            <person name="Hauser L."/>
            <person name="Markowitz V."/>
            <person name="Cheng J.-F."/>
            <person name="Hugenholtz P."/>
            <person name="Woyke T."/>
            <person name="Wu D."/>
            <person name="Tindall B."/>
            <person name="Brambilla E."/>
            <person name="Klenk H.-P."/>
            <person name="Eisen J.A."/>
        </authorList>
    </citation>
    <scope>NUCLEOTIDE SEQUENCE [LARGE SCALE GENOMIC DNA]</scope>
    <source>
        <strain evidence="3">DSM 18603</strain>
    </source>
</reference>
<proteinExistence type="predicted"/>
<feature type="chain" id="PRO_5003557208" description="FAS1 domain-containing protein" evidence="1">
    <location>
        <begin position="24"/>
        <end position="441"/>
    </location>
</feature>
<dbReference type="PROSITE" id="PS51257">
    <property type="entry name" value="PROKAR_LIPOPROTEIN"/>
    <property type="match status" value="1"/>
</dbReference>
<organism evidence="3 4">
    <name type="scientific">Mucilaginibacter paludis DSM 18603</name>
    <dbReference type="NCBI Taxonomy" id="714943"/>
    <lineage>
        <taxon>Bacteria</taxon>
        <taxon>Pseudomonadati</taxon>
        <taxon>Bacteroidota</taxon>
        <taxon>Sphingobacteriia</taxon>
        <taxon>Sphingobacteriales</taxon>
        <taxon>Sphingobacteriaceae</taxon>
        <taxon>Mucilaginibacter</taxon>
    </lineage>
</organism>
<dbReference type="PANTHER" id="PTHR10900">
    <property type="entry name" value="PERIOSTIN-RELATED"/>
    <property type="match status" value="1"/>
</dbReference>
<dbReference type="SUPFAM" id="SSF82153">
    <property type="entry name" value="FAS1 domain"/>
    <property type="match status" value="2"/>
</dbReference>
<evidence type="ECO:0000259" key="2">
    <source>
        <dbReference type="PROSITE" id="PS50213"/>
    </source>
</evidence>
<dbReference type="InterPro" id="IPR050904">
    <property type="entry name" value="Adhesion/Biosynth-related"/>
</dbReference>
<dbReference type="PROSITE" id="PS50213">
    <property type="entry name" value="FAS1"/>
    <property type="match status" value="1"/>
</dbReference>
<accession>H1YC18</accession>
<dbReference type="RefSeq" id="WP_008510866.1">
    <property type="nucleotide sequence ID" value="NZ_CM001403.1"/>
</dbReference>
<dbReference type="HOGENOM" id="CLU_656908_0_0_10"/>
<evidence type="ECO:0000313" key="4">
    <source>
        <dbReference type="Proteomes" id="UP000002774"/>
    </source>
</evidence>
<evidence type="ECO:0000313" key="3">
    <source>
        <dbReference type="EMBL" id="EHQ29581.1"/>
    </source>
</evidence>
<name>H1YC18_9SPHI</name>
<protein>
    <recommendedName>
        <fullName evidence="2">FAS1 domain-containing protein</fullName>
    </recommendedName>
</protein>
<keyword evidence="4" id="KW-1185">Reference proteome</keyword>
<dbReference type="AlphaFoldDB" id="H1YC18"/>
<dbReference type="InterPro" id="IPR000782">
    <property type="entry name" value="FAS1_domain"/>
</dbReference>
<dbReference type="eggNOG" id="ENOG502ZMA7">
    <property type="taxonomic scope" value="Bacteria"/>
</dbReference>
<feature type="signal peptide" evidence="1">
    <location>
        <begin position="1"/>
        <end position="23"/>
    </location>
</feature>
<dbReference type="STRING" id="714943.Mucpa_5510"/>
<dbReference type="OrthoDB" id="624512at2"/>
<gene>
    <name evidence="3" type="ORF">Mucpa_5510</name>
</gene>
<dbReference type="PANTHER" id="PTHR10900:SF77">
    <property type="entry name" value="FI19380P1"/>
    <property type="match status" value="1"/>
</dbReference>
<dbReference type="Proteomes" id="UP000002774">
    <property type="component" value="Chromosome"/>
</dbReference>
<sequence>MKNFKLYMIACLLAVLGLAGCQKQEFTPPPIGEKVPYQDTLNTTWRQALAQSDAKLFYQAWQRSHMDSLIRTLNTTGQAKFTVLALSDAALQAGGYDAAKIQSMPVRDLDTLLTYYTLRERITPATLAATNENYIAYSLLTRAPLKVTSTTTLNTGATFVPYVYKQYLQLKNGKTYVNGKVAGSGKSATAKDGCIFFLDNMVFKPTKNILQIIQTDPRFSMFLAILTYSDQLANDTITKVGRVMNNRAVPFDKEFSWTPKSTQNYVYFTTAFLPTNDAFIAAGFNTLDDLKKFARRGKPTIVTGTGNNKTLYGFYAIDSLLTYHCYWGMRLYNTGAIFPGSPYTSVYGDYNAPVMYSNILDNSIVQNYVIINSLAYPPATGPNYTYYVPFDFSRNASGNIQMRVKGSEATPATITEADIYTLMGPIHAVDHLLIPKGFKIR</sequence>
<feature type="domain" description="FAS1" evidence="2">
    <location>
        <begin position="206"/>
        <end position="433"/>
    </location>
</feature>
<keyword evidence="1" id="KW-0732">Signal</keyword>
<dbReference type="Gene3D" id="2.30.180.10">
    <property type="entry name" value="FAS1 domain"/>
    <property type="match status" value="2"/>
</dbReference>
<dbReference type="EMBL" id="CM001403">
    <property type="protein sequence ID" value="EHQ29581.1"/>
    <property type="molecule type" value="Genomic_DNA"/>
</dbReference>